<accession>A0A656QBZ9</accession>
<reference evidence="1 2" key="1">
    <citation type="submission" date="2014-03" db="EMBL/GenBank/DDBJ databases">
        <title>Draft Genome Sequences of Four Burkholderia Strains.</title>
        <authorList>
            <person name="Liu X.Y."/>
            <person name="Li C.X."/>
            <person name="Xu J.H."/>
        </authorList>
    </citation>
    <scope>NUCLEOTIDE SEQUENCE [LARGE SCALE GENOMIC DNA]</scope>
    <source>
        <strain evidence="1 2">OP-1</strain>
    </source>
</reference>
<comment type="caution">
    <text evidence="1">The sequence shown here is derived from an EMBL/GenBank/DDBJ whole genome shotgun (WGS) entry which is preliminary data.</text>
</comment>
<evidence type="ECO:0000313" key="1">
    <source>
        <dbReference type="EMBL" id="KDR25610.1"/>
    </source>
</evidence>
<organism evidence="1 2">
    <name type="scientific">Caballeronia zhejiangensis</name>
    <dbReference type="NCBI Taxonomy" id="871203"/>
    <lineage>
        <taxon>Bacteria</taxon>
        <taxon>Pseudomonadati</taxon>
        <taxon>Pseudomonadota</taxon>
        <taxon>Betaproteobacteria</taxon>
        <taxon>Burkholderiales</taxon>
        <taxon>Burkholderiaceae</taxon>
        <taxon>Caballeronia</taxon>
    </lineage>
</organism>
<gene>
    <name evidence="1" type="ORF">BG60_27740</name>
</gene>
<dbReference type="EMBL" id="JFHD01000045">
    <property type="protein sequence ID" value="KDR25610.1"/>
    <property type="molecule type" value="Genomic_DNA"/>
</dbReference>
<keyword evidence="2" id="KW-1185">Reference proteome</keyword>
<name>A0A656QBZ9_9BURK</name>
<proteinExistence type="predicted"/>
<evidence type="ECO:0000313" key="2">
    <source>
        <dbReference type="Proteomes" id="UP000027451"/>
    </source>
</evidence>
<sequence length="171" mass="17699">MLAGCGKPEHIDLLGVRAGMSLDEVKAAAPAGASLYCLGDGDIMFDQRARLPPSTTLKFCTWSTLGADGTRSVAQLQLGNATSFQQTLAFSYSAAGYTLSSFGIEFPSAAFSGIVTSLTEKMGKPDSAAGFAGLNETVQWDGKDGTLKAGLDVSGAPIALVMLQRPSTPRS</sequence>
<protein>
    <submittedName>
        <fullName evidence="1">Uncharacterized protein</fullName>
    </submittedName>
</protein>
<dbReference type="Proteomes" id="UP000027451">
    <property type="component" value="Unassembled WGS sequence"/>
</dbReference>
<dbReference type="AlphaFoldDB" id="A0A656QBZ9"/>